<comment type="caution">
    <text evidence="5">The sequence shown here is derived from an EMBL/GenBank/DDBJ whole genome shotgun (WGS) entry which is preliminary data.</text>
</comment>
<reference evidence="5 6" key="1">
    <citation type="submission" date="2019-07" db="EMBL/GenBank/DDBJ databases">
        <title>Qingshengfaniella alkalisoli gen. nov., sp. nov., isolated from saline soil.</title>
        <authorList>
            <person name="Xu L."/>
            <person name="Huang X.-X."/>
            <person name="Sun J.-Q."/>
        </authorList>
    </citation>
    <scope>NUCLEOTIDE SEQUENCE [LARGE SCALE GENOMIC DNA]</scope>
    <source>
        <strain evidence="5 6">DSM 27279</strain>
    </source>
</reference>
<dbReference type="InterPro" id="IPR036388">
    <property type="entry name" value="WH-like_DNA-bd_sf"/>
</dbReference>
<protein>
    <submittedName>
        <fullName evidence="5">MarR family transcriptional regulator</fullName>
    </submittedName>
</protein>
<dbReference type="SUPFAM" id="SSF46785">
    <property type="entry name" value="Winged helix' DNA-binding domain"/>
    <property type="match status" value="1"/>
</dbReference>
<evidence type="ECO:0000256" key="1">
    <source>
        <dbReference type="ARBA" id="ARBA00023015"/>
    </source>
</evidence>
<dbReference type="GO" id="GO:0003677">
    <property type="term" value="F:DNA binding"/>
    <property type="evidence" value="ECO:0007669"/>
    <property type="project" value="UniProtKB-KW"/>
</dbReference>
<dbReference type="Proteomes" id="UP000318405">
    <property type="component" value="Unassembled WGS sequence"/>
</dbReference>
<evidence type="ECO:0000259" key="4">
    <source>
        <dbReference type="PROSITE" id="PS50995"/>
    </source>
</evidence>
<name>A0A556APK9_9BURK</name>
<dbReference type="PANTHER" id="PTHR42756">
    <property type="entry name" value="TRANSCRIPTIONAL REGULATOR, MARR"/>
    <property type="match status" value="1"/>
</dbReference>
<dbReference type="RefSeq" id="WP_143948456.1">
    <property type="nucleotide sequence ID" value="NZ_BAABMB010000001.1"/>
</dbReference>
<organism evidence="5 6">
    <name type="scientific">Verticiella sediminum</name>
    <dbReference type="NCBI Taxonomy" id="1247510"/>
    <lineage>
        <taxon>Bacteria</taxon>
        <taxon>Pseudomonadati</taxon>
        <taxon>Pseudomonadota</taxon>
        <taxon>Betaproteobacteria</taxon>
        <taxon>Burkholderiales</taxon>
        <taxon>Alcaligenaceae</taxon>
        <taxon>Verticiella</taxon>
    </lineage>
</organism>
<dbReference type="InterPro" id="IPR000835">
    <property type="entry name" value="HTH_MarR-typ"/>
</dbReference>
<proteinExistence type="predicted"/>
<keyword evidence="1" id="KW-0805">Transcription regulation</keyword>
<dbReference type="Gene3D" id="1.10.10.10">
    <property type="entry name" value="Winged helix-like DNA-binding domain superfamily/Winged helix DNA-binding domain"/>
    <property type="match status" value="1"/>
</dbReference>
<keyword evidence="3" id="KW-0804">Transcription</keyword>
<evidence type="ECO:0000256" key="2">
    <source>
        <dbReference type="ARBA" id="ARBA00023125"/>
    </source>
</evidence>
<evidence type="ECO:0000256" key="3">
    <source>
        <dbReference type="ARBA" id="ARBA00023163"/>
    </source>
</evidence>
<dbReference type="OrthoDB" id="8848381at2"/>
<dbReference type="InterPro" id="IPR036390">
    <property type="entry name" value="WH_DNA-bd_sf"/>
</dbReference>
<keyword evidence="6" id="KW-1185">Reference proteome</keyword>
<dbReference type="PROSITE" id="PS50995">
    <property type="entry name" value="HTH_MARR_2"/>
    <property type="match status" value="1"/>
</dbReference>
<sequence>MRKPLRIKDDYLNVLLDVASERTRQRGSRVYEIKIGLSLRELRLLRTIGMHPGITMGQLVRSVGIEKTLASKRVNTLVRRGLIAREIGTVDARQIELCLTDDGERTVLAAEPLGKKLERGFLNCLSAAEVDTLRTLLKKMIDAEAASRDRFDAWLAEYAARESGLNR</sequence>
<dbReference type="SMART" id="SM00347">
    <property type="entry name" value="HTH_MARR"/>
    <property type="match status" value="1"/>
</dbReference>
<keyword evidence="2" id="KW-0238">DNA-binding</keyword>
<dbReference type="Pfam" id="PF12802">
    <property type="entry name" value="MarR_2"/>
    <property type="match status" value="1"/>
</dbReference>
<evidence type="ECO:0000313" key="6">
    <source>
        <dbReference type="Proteomes" id="UP000318405"/>
    </source>
</evidence>
<dbReference type="EMBL" id="VLTJ01000023">
    <property type="protein sequence ID" value="TSH94810.1"/>
    <property type="molecule type" value="Genomic_DNA"/>
</dbReference>
<dbReference type="PANTHER" id="PTHR42756:SF1">
    <property type="entry name" value="TRANSCRIPTIONAL REPRESSOR OF EMRAB OPERON"/>
    <property type="match status" value="1"/>
</dbReference>
<feature type="domain" description="HTH marR-type" evidence="4">
    <location>
        <begin position="9"/>
        <end position="142"/>
    </location>
</feature>
<gene>
    <name evidence="5" type="ORF">FOZ76_11745</name>
</gene>
<dbReference type="GO" id="GO:0003700">
    <property type="term" value="F:DNA-binding transcription factor activity"/>
    <property type="evidence" value="ECO:0007669"/>
    <property type="project" value="InterPro"/>
</dbReference>
<accession>A0A556APK9</accession>
<dbReference type="AlphaFoldDB" id="A0A556APK9"/>
<dbReference type="PRINTS" id="PR00598">
    <property type="entry name" value="HTHMARR"/>
</dbReference>
<evidence type="ECO:0000313" key="5">
    <source>
        <dbReference type="EMBL" id="TSH94810.1"/>
    </source>
</evidence>